<dbReference type="AlphaFoldDB" id="A0A518I5G3"/>
<protein>
    <recommendedName>
        <fullName evidence="3">DUF7670 domain-containing protein</fullName>
    </recommendedName>
</protein>
<reference evidence="4 5" key="1">
    <citation type="submission" date="2019-03" db="EMBL/GenBank/DDBJ databases">
        <title>Deep-cultivation of Planctomycetes and their phenomic and genomic characterization uncovers novel biology.</title>
        <authorList>
            <person name="Wiegand S."/>
            <person name="Jogler M."/>
            <person name="Boedeker C."/>
            <person name="Pinto D."/>
            <person name="Vollmers J."/>
            <person name="Rivas-Marin E."/>
            <person name="Kohn T."/>
            <person name="Peeters S.H."/>
            <person name="Heuer A."/>
            <person name="Rast P."/>
            <person name="Oberbeckmann S."/>
            <person name="Bunk B."/>
            <person name="Jeske O."/>
            <person name="Meyerdierks A."/>
            <person name="Storesund J.E."/>
            <person name="Kallscheuer N."/>
            <person name="Luecker S."/>
            <person name="Lage O.M."/>
            <person name="Pohl T."/>
            <person name="Merkel B.J."/>
            <person name="Hornburger P."/>
            <person name="Mueller R.-W."/>
            <person name="Bruemmer F."/>
            <person name="Labrenz M."/>
            <person name="Spormann A.M."/>
            <person name="Op den Camp H."/>
            <person name="Overmann J."/>
            <person name="Amann R."/>
            <person name="Jetten M.S.M."/>
            <person name="Mascher T."/>
            <person name="Medema M.H."/>
            <person name="Devos D.P."/>
            <person name="Kaster A.-K."/>
            <person name="Ovreas L."/>
            <person name="Rohde M."/>
            <person name="Galperin M.Y."/>
            <person name="Jogler C."/>
        </authorList>
    </citation>
    <scope>NUCLEOTIDE SEQUENCE [LARGE SCALE GENOMIC DNA]</scope>
    <source>
        <strain evidence="4 5">Enr17</strain>
    </source>
</reference>
<accession>A0A518I5G3</accession>
<keyword evidence="2" id="KW-0472">Membrane</keyword>
<feature type="compositionally biased region" description="Basic and acidic residues" evidence="1">
    <location>
        <begin position="231"/>
        <end position="245"/>
    </location>
</feature>
<gene>
    <name evidence="4" type="ORF">Enr17x_03470</name>
</gene>
<dbReference type="KEGG" id="gfm:Enr17x_03470"/>
<evidence type="ECO:0000259" key="3">
    <source>
        <dbReference type="Pfam" id="PF24709"/>
    </source>
</evidence>
<proteinExistence type="predicted"/>
<dbReference type="Proteomes" id="UP000318313">
    <property type="component" value="Chromosome"/>
</dbReference>
<evidence type="ECO:0000256" key="2">
    <source>
        <dbReference type="SAM" id="Phobius"/>
    </source>
</evidence>
<evidence type="ECO:0000313" key="5">
    <source>
        <dbReference type="Proteomes" id="UP000318313"/>
    </source>
</evidence>
<name>A0A518I5G3_9PLAN</name>
<keyword evidence="2" id="KW-0812">Transmembrane</keyword>
<feature type="region of interest" description="Disordered" evidence="1">
    <location>
        <begin position="226"/>
        <end position="245"/>
    </location>
</feature>
<feature type="domain" description="DUF7670" evidence="3">
    <location>
        <begin position="2"/>
        <end position="111"/>
    </location>
</feature>
<feature type="transmembrane region" description="Helical" evidence="2">
    <location>
        <begin position="37"/>
        <end position="60"/>
    </location>
</feature>
<organism evidence="4 5">
    <name type="scientific">Gimesia fumaroli</name>
    <dbReference type="NCBI Taxonomy" id="2527976"/>
    <lineage>
        <taxon>Bacteria</taxon>
        <taxon>Pseudomonadati</taxon>
        <taxon>Planctomycetota</taxon>
        <taxon>Planctomycetia</taxon>
        <taxon>Planctomycetales</taxon>
        <taxon>Planctomycetaceae</taxon>
        <taxon>Gimesia</taxon>
    </lineage>
</organism>
<feature type="transmembrane region" description="Helical" evidence="2">
    <location>
        <begin position="67"/>
        <end position="85"/>
    </location>
</feature>
<feature type="transmembrane region" description="Helical" evidence="2">
    <location>
        <begin position="91"/>
        <end position="111"/>
    </location>
</feature>
<dbReference type="InterPro" id="IPR056087">
    <property type="entry name" value="DUF7670"/>
</dbReference>
<feature type="transmembrane region" description="Helical" evidence="2">
    <location>
        <begin position="118"/>
        <end position="137"/>
    </location>
</feature>
<sequence length="303" mass="33642">MNLIGWIGVLLVTLAASFWSFWGTIEAFHEGWWQPQLGMRLLQTAAYLSPAVVFSGLAVLGIRWPRVGAVLFLLLGAVIATLIIIDRSSISIQIILCLTALPMIVGLLFLFGRPQPKAAAYAVAMGIPLLILLGSGAEPVYRVCTRFDDGDRGERLVEGQGVTLVWAPAGPGWSRDGGVDWHEARERVRYLTEDGLSLANEPQDFWRLPTREEVVCSLTRGNRNAGGTWDPVRKQPDYERKPDKEAPLWDPYSPLIYLWTSDEADERRAWIVVYHGGIYAKRKKLASPSIGFRAVCKPGATKL</sequence>
<dbReference type="EMBL" id="CP037452">
    <property type="protein sequence ID" value="QDV48336.1"/>
    <property type="molecule type" value="Genomic_DNA"/>
</dbReference>
<keyword evidence="5" id="KW-1185">Reference proteome</keyword>
<dbReference type="Pfam" id="PF24709">
    <property type="entry name" value="DUF7670"/>
    <property type="match status" value="1"/>
</dbReference>
<evidence type="ECO:0000313" key="4">
    <source>
        <dbReference type="EMBL" id="QDV48336.1"/>
    </source>
</evidence>
<keyword evidence="2" id="KW-1133">Transmembrane helix</keyword>
<evidence type="ECO:0000256" key="1">
    <source>
        <dbReference type="SAM" id="MobiDB-lite"/>
    </source>
</evidence>